<accession>A0A9X2FBI6</accession>
<protein>
    <submittedName>
        <fullName evidence="2">PEP-CTERM sorting domain-containing protein</fullName>
    </submittedName>
</protein>
<keyword evidence="3" id="KW-1185">Reference proteome</keyword>
<name>A0A9X2FBI6_9BACT</name>
<dbReference type="SUPFAM" id="SSF63446">
    <property type="entry name" value="Type I dockerin domain"/>
    <property type="match status" value="1"/>
</dbReference>
<feature type="domain" description="Ice-binding protein C-terminal" evidence="1">
    <location>
        <begin position="751"/>
        <end position="774"/>
    </location>
</feature>
<dbReference type="InterPro" id="IPR036439">
    <property type="entry name" value="Dockerin_dom_sf"/>
</dbReference>
<dbReference type="PROSITE" id="PS00018">
    <property type="entry name" value="EF_HAND_1"/>
    <property type="match status" value="2"/>
</dbReference>
<dbReference type="Proteomes" id="UP001155241">
    <property type="component" value="Unassembled WGS sequence"/>
</dbReference>
<proteinExistence type="predicted"/>
<comment type="caution">
    <text evidence="2">The sequence shown here is derived from an EMBL/GenBank/DDBJ whole genome shotgun (WGS) entry which is preliminary data.</text>
</comment>
<dbReference type="GO" id="GO:0000272">
    <property type="term" value="P:polysaccharide catabolic process"/>
    <property type="evidence" value="ECO:0007669"/>
    <property type="project" value="InterPro"/>
</dbReference>
<dbReference type="AlphaFoldDB" id="A0A9X2FBI6"/>
<dbReference type="Pfam" id="PF07589">
    <property type="entry name" value="PEP-CTERM"/>
    <property type="match status" value="1"/>
</dbReference>
<dbReference type="InterPro" id="IPR018247">
    <property type="entry name" value="EF_Hand_1_Ca_BS"/>
</dbReference>
<evidence type="ECO:0000259" key="1">
    <source>
        <dbReference type="Pfam" id="PF07589"/>
    </source>
</evidence>
<gene>
    <name evidence="2" type="ORF">NG895_03825</name>
</gene>
<reference evidence="2" key="1">
    <citation type="submission" date="2022-06" db="EMBL/GenBank/DDBJ databases">
        <title>Aeoliella straminimaris, a novel planctomycete from sediments.</title>
        <authorList>
            <person name="Vitorino I.R."/>
            <person name="Lage O.M."/>
        </authorList>
    </citation>
    <scope>NUCLEOTIDE SEQUENCE</scope>
    <source>
        <strain evidence="2">ICT_H6.2</strain>
    </source>
</reference>
<sequence>MTPSAIVSSRPKLGWARFYFAPLLLACLLPAVNVLADVDLTGDFYPYDSIFTATDFSESVDAALFGTVLGNEGIQEWLLFQYFGFETPPGPDSQFQHTFEEGDNNKVNIEIGRYGVGSMAMNGGSMLRYGHLIIGGSVDDIDVDDPDDFGPSTGVGTVTISGFGTVFNSNPAEDLIPAALRGLVDPTPRPESDEGYDVYVGLSGSGTLYVYDGGRMEIEDGLYVGQGPESNGYVLVSGVGSVIDQAGLSPTGSSGDDPDPNPMIVGALGSGAVRVEDGGLLRAGSGIGIGSLGIARLGDQDSDEDSPFEDEPRVAAASVEIDGTGSRIIASGGATVAIFYENMRDYDNSVTSNSYLSISNSGSMDVNRIVDSDGDADDEADFIVGHSGVVTLDYGTINVSDRILNDGILGGTGQINGGAFRNRRVGTVRVREDELLRISALGDELQNDENGSYFMANDGEIDVLGGEIVFERIAVGVNDPFFNRIDVGTDQLPPRPAVIHGQDAVMRFRSGLVNAAQLAFTAGDNVLEGDVINELTGNIVLSGGANAVFEDNLDNLGDIELGPDGTNVSMTVLGDFTGFTGSTLSLGLGSGPNGIALSTVTVAGDITLGGELNVDLSSTGVAPLVPMPGDEFEIMSGTGLLNGVFSVLSLPTLIDPTWSWGLDYSNSDVTLVVLDIMTLGGDFNGDGIVDEADLAVWQQNFGILMGATGAQGDADGDGDVDADDYFIWYSQVGGAPSAPIASITTGQFVGQVPEPSTVCLMLAAVAGGWCLRRRRK</sequence>
<dbReference type="Gene3D" id="1.10.1330.10">
    <property type="entry name" value="Dockerin domain"/>
    <property type="match status" value="1"/>
</dbReference>
<dbReference type="EMBL" id="JAMXLR010000016">
    <property type="protein sequence ID" value="MCO6043026.1"/>
    <property type="molecule type" value="Genomic_DNA"/>
</dbReference>
<dbReference type="NCBIfam" id="TIGR02595">
    <property type="entry name" value="PEP_CTERM"/>
    <property type="match status" value="1"/>
</dbReference>
<dbReference type="RefSeq" id="WP_252851126.1">
    <property type="nucleotide sequence ID" value="NZ_JAMXLR010000016.1"/>
</dbReference>
<evidence type="ECO:0000313" key="3">
    <source>
        <dbReference type="Proteomes" id="UP001155241"/>
    </source>
</evidence>
<evidence type="ECO:0000313" key="2">
    <source>
        <dbReference type="EMBL" id="MCO6043026.1"/>
    </source>
</evidence>
<organism evidence="2 3">
    <name type="scientific">Aeoliella straminimaris</name>
    <dbReference type="NCBI Taxonomy" id="2954799"/>
    <lineage>
        <taxon>Bacteria</taxon>
        <taxon>Pseudomonadati</taxon>
        <taxon>Planctomycetota</taxon>
        <taxon>Planctomycetia</taxon>
        <taxon>Pirellulales</taxon>
        <taxon>Lacipirellulaceae</taxon>
        <taxon>Aeoliella</taxon>
    </lineage>
</organism>
<dbReference type="InterPro" id="IPR013424">
    <property type="entry name" value="Ice-binding_C"/>
</dbReference>